<dbReference type="AlphaFoldDB" id="A0A6V7TN44"/>
<dbReference type="EMBL" id="CAJEWN010000007">
    <property type="protein sequence ID" value="CAD2128666.1"/>
    <property type="molecule type" value="Genomic_DNA"/>
</dbReference>
<reference evidence="1 2" key="1">
    <citation type="submission" date="2020-08" db="EMBL/GenBank/DDBJ databases">
        <authorList>
            <person name="Koutsovoulos G."/>
            <person name="Danchin GJ E."/>
        </authorList>
    </citation>
    <scope>NUCLEOTIDE SEQUENCE [LARGE SCALE GENOMIC DNA]</scope>
</reference>
<name>A0A6V7TN44_MELEN</name>
<protein>
    <submittedName>
        <fullName evidence="1">Uncharacterized protein</fullName>
    </submittedName>
</protein>
<dbReference type="Proteomes" id="UP000580250">
    <property type="component" value="Unassembled WGS sequence"/>
</dbReference>
<proteinExistence type="predicted"/>
<sequence length="52" mass="5801">MISPESEDCLQVFKISSIDTLKSTYINKNTQQSIGYLLFSNGISSTFIPVQL</sequence>
<organism evidence="1 2">
    <name type="scientific">Meloidogyne enterolobii</name>
    <name type="common">Root-knot nematode worm</name>
    <name type="synonym">Meloidogyne mayaguensis</name>
    <dbReference type="NCBI Taxonomy" id="390850"/>
    <lineage>
        <taxon>Eukaryota</taxon>
        <taxon>Metazoa</taxon>
        <taxon>Ecdysozoa</taxon>
        <taxon>Nematoda</taxon>
        <taxon>Chromadorea</taxon>
        <taxon>Rhabditida</taxon>
        <taxon>Tylenchina</taxon>
        <taxon>Tylenchomorpha</taxon>
        <taxon>Tylenchoidea</taxon>
        <taxon>Meloidogynidae</taxon>
        <taxon>Meloidogyninae</taxon>
        <taxon>Meloidogyne</taxon>
    </lineage>
</organism>
<gene>
    <name evidence="1" type="ORF">MENT_LOCUS2326</name>
</gene>
<accession>A0A6V7TN44</accession>
<evidence type="ECO:0000313" key="1">
    <source>
        <dbReference type="EMBL" id="CAD2128666.1"/>
    </source>
</evidence>
<evidence type="ECO:0000313" key="2">
    <source>
        <dbReference type="Proteomes" id="UP000580250"/>
    </source>
</evidence>
<comment type="caution">
    <text evidence="1">The sequence shown here is derived from an EMBL/GenBank/DDBJ whole genome shotgun (WGS) entry which is preliminary data.</text>
</comment>